<feature type="compositionally biased region" description="Basic and acidic residues" evidence="1">
    <location>
        <begin position="1573"/>
        <end position="1593"/>
    </location>
</feature>
<dbReference type="EMBL" id="CAJVCH010130797">
    <property type="protein sequence ID" value="CAG7726097.1"/>
    <property type="molecule type" value="Genomic_DNA"/>
</dbReference>
<dbReference type="Proteomes" id="UP000708208">
    <property type="component" value="Unassembled WGS sequence"/>
</dbReference>
<feature type="compositionally biased region" description="Basic residues" evidence="1">
    <location>
        <begin position="1442"/>
        <end position="1455"/>
    </location>
</feature>
<feature type="compositionally biased region" description="Basic residues" evidence="1">
    <location>
        <begin position="1155"/>
        <end position="1171"/>
    </location>
</feature>
<feature type="compositionally biased region" description="Polar residues" evidence="1">
    <location>
        <begin position="1459"/>
        <end position="1473"/>
    </location>
</feature>
<feature type="compositionally biased region" description="Low complexity" evidence="1">
    <location>
        <begin position="1418"/>
        <end position="1431"/>
    </location>
</feature>
<feature type="region of interest" description="Disordered" evidence="1">
    <location>
        <begin position="2794"/>
        <end position="2817"/>
    </location>
</feature>
<feature type="region of interest" description="Disordered" evidence="1">
    <location>
        <begin position="1129"/>
        <end position="1194"/>
    </location>
</feature>
<organism evidence="2 3">
    <name type="scientific">Allacma fusca</name>
    <dbReference type="NCBI Taxonomy" id="39272"/>
    <lineage>
        <taxon>Eukaryota</taxon>
        <taxon>Metazoa</taxon>
        <taxon>Ecdysozoa</taxon>
        <taxon>Arthropoda</taxon>
        <taxon>Hexapoda</taxon>
        <taxon>Collembola</taxon>
        <taxon>Symphypleona</taxon>
        <taxon>Sminthuridae</taxon>
        <taxon>Allacma</taxon>
    </lineage>
</organism>
<feature type="region of interest" description="Disordered" evidence="1">
    <location>
        <begin position="2660"/>
        <end position="2680"/>
    </location>
</feature>
<evidence type="ECO:0000313" key="3">
    <source>
        <dbReference type="Proteomes" id="UP000708208"/>
    </source>
</evidence>
<gene>
    <name evidence="2" type="ORF">AFUS01_LOCUS15027</name>
</gene>
<proteinExistence type="predicted"/>
<feature type="compositionally biased region" description="Basic residues" evidence="1">
    <location>
        <begin position="1503"/>
        <end position="1528"/>
    </location>
</feature>
<feature type="compositionally biased region" description="Polar residues" evidence="1">
    <location>
        <begin position="2358"/>
        <end position="2372"/>
    </location>
</feature>
<evidence type="ECO:0000313" key="2">
    <source>
        <dbReference type="EMBL" id="CAG7726097.1"/>
    </source>
</evidence>
<feature type="compositionally biased region" description="Polar residues" evidence="1">
    <location>
        <begin position="2157"/>
        <end position="2179"/>
    </location>
</feature>
<sequence length="2999" mass="333131">MSDFPESEDTEKDEIRRQFDTYCETIQSNKSTLDDKTAAVQKGWAQLLENYVERRTKDFPVLFDRLYLATAKLILGGEWYMAITENNYKNGDVLKNGLGKSLDALIAEVSIEYPMECKFCLNLKPLLDRSPWSLSYITDIITPNHGSDHSAVEQLWKEENETLVDVRLELLCSTKEYQKAFSIAFACYQEMERSQQSLEDRVSDSSGNFKNEQLRKRKFFNQELTNFFYLLLCVNVCRNKSVSDMDKFFSVSTAVEVVSYLSDISPSRQRLASKWKEWKKACKTIISTTTDFFIKHQLEDIDVDLTRRVFTYWIKHAAKNEEDIRPAKDLLDQINQINTDLIYTFADVLYEDFKSRSNAVQKTIELYFRAMSKDINQIEKLDVTDNQADKKQLLKNKLASRYLRLAKLFACDEKVSWELTLTAFSLSPSEDLFKHLFSQQPTSSTSKPDPPIFELSPALKEDLQTVIANPRWKSLCWVKDKIELEQLCRQQLDTGGPKIKAKEDLIHLHIDYEKYEPRQEYFDENDFGFEKGYEPKNFNMFGEPRRKKKREKSLLLKKALPRRKPFPTAFNKQGKKKIFGVTQSTSTNQPKMHGISKGIAKKLSDIKQMRIIKQQSQPNNQESFQELQTDILRLKRFGRKTPRFSQLYTQKYVLNLDSHLKHLHFPRCLSDAGEAEGEEPKVSVSFSRFTGNQACAGNELEKVNMSSLNSNDFNSKYLLGLETVTTTLEDQIQPQANQVVCSEQLVRLCSEKYPDSFTLQPCLFTKSVDPLVTLENLIPLDFVQSSATNLAFNYIIQVMNKSLDAFWGACHNPAMSEAFKAAIENQVDQPIPNPEETIPRIISEVCQHNGTHATPEGLTGAASIFSISAPRKPIKKQVGPKRTTNRRYAQRLIARASSTMSQNIALKRQALGLEFIHGKLIRASMLSDTSVNFQSVSTIIKEASNSVYAEELKVPPACPSISKFQFHRFEDFIIAQAEMSERTMLVTSATDLPISQHQAASVSEVNLAFELNPGEETKDANISTSGVPTNDNQTVAYVSACNAIVSESLITQNISTSVLSENVQEPGAALSGEQISSQEQARTSVPLVCSIVKLIYGDCVRNKVSPYLPQSMESAQESEPEVNDVVEENNDANDSDFTPSISPPSPISPFPSVLSKKRSSVGGKNRPKPKRFKSEVTAELPTKRKSRKKKESVLVEPSTISTAELPLLSTTPVEIFPLEEIRIDNDALENHSNFTGGSDFLDHCTGYFETIGNLDLNFPSPETCEELWDDTFGICSDTEEEQNKVWLVDWKRSNPEEPQDTAESVAEIEKAVHPCDSKLEEKSICSKTKALTGNFENATSSRNTKVINSPVDSKANNLENPDSEIAKAHPIKPCFVLVEKLSSVNGSQDNELPNSGNMSLSTVNSHSEAESCASVCSNSMRSNSSQSLSGSEYCMDQGPVRKVGRKRKGKGRPPKKIQGDSSSKGGKRNSTCTSVVKKKSQPKSKQSSSDEDELEHSVQCTPKRQRRKSKPSPKTKRRSVRKGSKRRQSSSEDSEDSDASIQIIQLDDSDSDESHSEEPEESEDLPQTFGKSVDAKKEVITEPPPDEQKAEASWHKFAIADADEDVIDVSSDKEEDVDPLDVSHVGMGEEMEKPQNNVVLPDLLASGEHTEDLSESSCVQGEYPERLSVDSNSGRHVPTVNPSGESYIIVKNVGSNNIKLPGGDNASSGLLTVHLEGPKTEGIMLVSEENRNCTKNIHGTAESSGNEDELMKMIHDDEDILTQDEEETAILSELNIEDADSEYFSPEQDIFGVEHVRSGDMQGSTHGLLQGSENINPTEGIVADEEDEDEILNEDDIFVEPEEIVMEAPHSNHILPNVHVPNSKLPVVESTPGVVSETRCFPYHSGKNLEEIPIELQADDLVLSPENREGYIAEDDETEGTSEGTTETETDCEEHEENVSVEENCVAVGKVSPKFLKHAEEASCILRNTCSLDTGTNTPVKEAESSENIEQDHGTVIAPGDEDATPNITQKTITNSDVVSYQVQNLESAVLEQTGSYMTLPVVNELFQPICRESDRAVGPPSEVSGGESLCGDESLASRGKYSDFNAMFESNPNISAVVGDNIKVESLISVEETDSSKNQVVTELEHQELLPYTPTQSTSNSANTANNLLDVSTNQQANEQDNETTASSQSTSDVTSKQVENERIESISADNAELSELSKSELDAVDNYGVVANVASDLATDDAELPSFSDRFNETFDVSNETQTSVNQTSGRLPSFAPEMIISEKVIKARAPVPGQVKKYVSVTITTIFDCEHNVPQDNRLGNDSLHDPVKDLEPIPEVNRRNKFVYLKSQKSKTLQAPEDKRKDSAAIIAEHIRENQGSPDVNPLENQFDLQDDTTSRSNTCKLIYQSGETKYEVGTGNDSSHCLNTPSLDCTDSVQSDNADEKDCKASLSNTKSVHPGIDNNSGDCQEISYSSCLTEEEVEVKEEVSLVWNQTEENLLPTSQEITAEKEDNNIRSSSGHWAGTPANCNKYEGSREDWQTSSDGHQEFIDESYHYPQSSELPKQSSIFNAPLGPTSPGIQRSEGNQTGANAVALGLDDAGRGSSSVGLEEFEVKPFDSNTMDSSFAVRTDHNNGDSSTDQSSSMAAAVLSAPAITLNNLNAQPPRKIRHRLASTFGERKSQRVALNQKRKRDSKEEASNCEGEVVIINELRPLECVPAVPKEDELSDLSNFGNGDRGHTLEYKIKKRKGTAKVEKKFISKISISPDEEVARILQHKNGWDAKQPSDKKNKNTRKELAPALSQADLSNVITPNSKITSDTYPSDSIDTESSAEASQRIWTPCSEKMPDIGVEIYSGIASSPPTSVNLSLNTDKNVPSKSYRLRLRKVHGTSSIEAKDMYDSEENDGNGVAPVLSPEITRQLTELKEKPSVVIFEDKKQALSLEVTKTVSAPRRPKRVRTVNNTVDTKSCKRTKKDVMELEHSESPPILSKPEDNITLLSFGETENCKSPLPPILEPEV</sequence>
<feature type="region of interest" description="Disordered" evidence="1">
    <location>
        <begin position="1911"/>
        <end position="1939"/>
    </location>
</feature>
<name>A0A8J2JWW5_9HEXA</name>
<dbReference type="OrthoDB" id="6427254at2759"/>
<feature type="region of interest" description="Disordered" evidence="1">
    <location>
        <begin position="2356"/>
        <end position="2377"/>
    </location>
</feature>
<feature type="region of interest" description="Disordered" evidence="1">
    <location>
        <begin position="1975"/>
        <end position="2006"/>
    </location>
</feature>
<keyword evidence="3" id="KW-1185">Reference proteome</keyword>
<feature type="region of interest" description="Disordered" evidence="1">
    <location>
        <begin position="1418"/>
        <end position="1593"/>
    </location>
</feature>
<comment type="caution">
    <text evidence="2">The sequence shown here is derived from an EMBL/GenBank/DDBJ whole genome shotgun (WGS) entry which is preliminary data.</text>
</comment>
<accession>A0A8J2JWW5</accession>
<feature type="region of interest" description="Disordered" evidence="1">
    <location>
        <begin position="2157"/>
        <end position="2188"/>
    </location>
</feature>
<evidence type="ECO:0000256" key="1">
    <source>
        <dbReference type="SAM" id="MobiDB-lite"/>
    </source>
</evidence>
<protein>
    <submittedName>
        <fullName evidence="2">Uncharacterized protein</fullName>
    </submittedName>
</protein>
<reference evidence="2" key="1">
    <citation type="submission" date="2021-06" db="EMBL/GenBank/DDBJ databases">
        <authorList>
            <person name="Hodson N. C."/>
            <person name="Mongue J. A."/>
            <person name="Jaron S. K."/>
        </authorList>
    </citation>
    <scope>NUCLEOTIDE SEQUENCE</scope>
</reference>
<feature type="compositionally biased region" description="Acidic residues" evidence="1">
    <location>
        <begin position="1912"/>
        <end position="1939"/>
    </location>
</feature>